<keyword evidence="2 3" id="KW-0732">Signal</keyword>
<keyword evidence="6" id="KW-1185">Reference proteome</keyword>
<feature type="chain" id="PRO_5013064914" description="Imelysin-like domain-containing protein" evidence="3">
    <location>
        <begin position="17"/>
        <end position="312"/>
    </location>
</feature>
<evidence type="ECO:0000259" key="4">
    <source>
        <dbReference type="Pfam" id="PF09375"/>
    </source>
</evidence>
<evidence type="ECO:0000256" key="2">
    <source>
        <dbReference type="ARBA" id="ARBA00022729"/>
    </source>
</evidence>
<feature type="domain" description="Imelysin-like" evidence="4">
    <location>
        <begin position="29"/>
        <end position="289"/>
    </location>
</feature>
<proteinExistence type="predicted"/>
<name>A0A1M6B5N1_9RHOB</name>
<accession>A0A1M6B5N1</accession>
<dbReference type="STRING" id="1447782.SAMN05444417_0793"/>
<gene>
    <name evidence="5" type="ORF">SAMN05444417_0793</name>
</gene>
<dbReference type="EMBL" id="FQYO01000001">
    <property type="protein sequence ID" value="SHI44041.1"/>
    <property type="molecule type" value="Genomic_DNA"/>
</dbReference>
<dbReference type="Proteomes" id="UP000184292">
    <property type="component" value="Unassembled WGS sequence"/>
</dbReference>
<comment type="subcellular location">
    <subcellularLocation>
        <location evidence="1">Cell envelope</location>
    </subcellularLocation>
</comment>
<feature type="signal peptide" evidence="3">
    <location>
        <begin position="1"/>
        <end position="16"/>
    </location>
</feature>
<evidence type="ECO:0000256" key="1">
    <source>
        <dbReference type="ARBA" id="ARBA00004196"/>
    </source>
</evidence>
<evidence type="ECO:0000313" key="6">
    <source>
        <dbReference type="Proteomes" id="UP000184292"/>
    </source>
</evidence>
<evidence type="ECO:0000256" key="3">
    <source>
        <dbReference type="SAM" id="SignalP"/>
    </source>
</evidence>
<evidence type="ECO:0000313" key="5">
    <source>
        <dbReference type="EMBL" id="SHI44041.1"/>
    </source>
</evidence>
<dbReference type="GO" id="GO:0030313">
    <property type="term" value="C:cell envelope"/>
    <property type="evidence" value="ECO:0007669"/>
    <property type="project" value="UniProtKB-SubCell"/>
</dbReference>
<dbReference type="RefSeq" id="WP_073326475.1">
    <property type="nucleotide sequence ID" value="NZ_FQYO01000001.1"/>
</dbReference>
<dbReference type="InterPro" id="IPR018976">
    <property type="entry name" value="Imelysin-like"/>
</dbReference>
<dbReference type="Pfam" id="PF09375">
    <property type="entry name" value="Peptidase_M75"/>
    <property type="match status" value="1"/>
</dbReference>
<dbReference type="Gene3D" id="1.20.1420.20">
    <property type="entry name" value="M75 peptidase, HXXE motif"/>
    <property type="match status" value="1"/>
</dbReference>
<reference evidence="5 6" key="1">
    <citation type="submission" date="2016-11" db="EMBL/GenBank/DDBJ databases">
        <authorList>
            <person name="Jaros S."/>
            <person name="Januszkiewicz K."/>
            <person name="Wedrychowicz H."/>
        </authorList>
    </citation>
    <scope>NUCLEOTIDE SEQUENCE [LARGE SCALE GENOMIC DNA]</scope>
    <source>
        <strain evidence="5 6">DSM 100565</strain>
    </source>
</reference>
<dbReference type="InterPro" id="IPR038352">
    <property type="entry name" value="Imelysin_sf"/>
</dbReference>
<organism evidence="5 6">
    <name type="scientific">Wenxinia saemankumensis</name>
    <dbReference type="NCBI Taxonomy" id="1447782"/>
    <lineage>
        <taxon>Bacteria</taxon>
        <taxon>Pseudomonadati</taxon>
        <taxon>Pseudomonadota</taxon>
        <taxon>Alphaproteobacteria</taxon>
        <taxon>Rhodobacterales</taxon>
        <taxon>Roseobacteraceae</taxon>
        <taxon>Wenxinia</taxon>
    </lineage>
</organism>
<dbReference type="AlphaFoldDB" id="A0A1M6B5N1"/>
<dbReference type="OrthoDB" id="5729110at2"/>
<protein>
    <recommendedName>
        <fullName evidence="4">Imelysin-like domain-containing protein</fullName>
    </recommendedName>
</protein>
<sequence>MIRILALCLVATPALADVDAVLDGHVLPRVAAFANASATLANAPCEAGPLEEAFADAAIAWAGMSHLTLGPVEEADRGLSILFWPDDRDATGRGLRLLIAQGETAWTPDALTRASAAARGLGALERLIVEGGEPCLLTGALADDLAAQAAALNAGWDAFAPLLRDPGGANNLRFLTEREAQSALYSVLTQGIEALKDRRLGEPMGTFDAPHPLRAELRRSGLSQAMALASAGALAELAAALTDAPDTVDALRDAEARLRALDDPSFAGVEDPGRRVALEAVQADLLRAQTAAAREIAGGLGLTTGFNALDGD</sequence>